<evidence type="ECO:0000313" key="10">
    <source>
        <dbReference type="Proteomes" id="UP000710432"/>
    </source>
</evidence>
<organism evidence="9 10">
    <name type="scientific">Microtus ochrogaster</name>
    <name type="common">Prairie vole</name>
    <dbReference type="NCBI Taxonomy" id="79684"/>
    <lineage>
        <taxon>Eukaryota</taxon>
        <taxon>Metazoa</taxon>
        <taxon>Chordata</taxon>
        <taxon>Craniata</taxon>
        <taxon>Vertebrata</taxon>
        <taxon>Euteleostomi</taxon>
        <taxon>Mammalia</taxon>
        <taxon>Eutheria</taxon>
        <taxon>Euarchontoglires</taxon>
        <taxon>Glires</taxon>
        <taxon>Rodentia</taxon>
        <taxon>Myomorpha</taxon>
        <taxon>Muroidea</taxon>
        <taxon>Cricetidae</taxon>
        <taxon>Arvicolinae</taxon>
        <taxon>Microtus</taxon>
    </lineage>
</organism>
<evidence type="ECO:0000256" key="1">
    <source>
        <dbReference type="ARBA" id="ARBA00006270"/>
    </source>
</evidence>
<comment type="subunit">
    <text evidence="7">Component of the IFT complex B, at least composed of IFT20, IFT22, IFT25, IFT27, IFT46, IFT52, TRAF3IP1/IFT54, IFT57, IFT74, IFT80, IFT81, and IFT88. Interacts with IFT88. Interacts with CFAP61.</text>
</comment>
<dbReference type="GO" id="GO:0005525">
    <property type="term" value="F:GTP binding"/>
    <property type="evidence" value="ECO:0007669"/>
    <property type="project" value="UniProtKB-KW"/>
</dbReference>
<dbReference type="InterPro" id="IPR027417">
    <property type="entry name" value="P-loop_NTPase"/>
</dbReference>
<dbReference type="AlphaFoldDB" id="A0A8J6G6Y3"/>
<dbReference type="EMBL" id="JAATJU010024600">
    <property type="protein sequence ID" value="KAH0505279.1"/>
    <property type="molecule type" value="Genomic_DNA"/>
</dbReference>
<dbReference type="Gene3D" id="3.40.50.300">
    <property type="entry name" value="P-loop containing nucleotide triphosphate hydrolases"/>
    <property type="match status" value="1"/>
</dbReference>
<protein>
    <recommendedName>
        <fullName evidence="5">Intraflagellar transport protein 22 homolog</fullName>
    </recommendedName>
    <alternativeName>
        <fullName evidence="6">Rab-like protein 5</fullName>
    </alternativeName>
</protein>
<feature type="signal peptide" evidence="8">
    <location>
        <begin position="1"/>
        <end position="19"/>
    </location>
</feature>
<dbReference type="PANTHER" id="PTHR24073">
    <property type="entry name" value="DRAB5-RELATED"/>
    <property type="match status" value="1"/>
</dbReference>
<accession>A0A8J6G6Y3</accession>
<name>A0A8J6G6Y3_MICOH</name>
<evidence type="ECO:0000256" key="8">
    <source>
        <dbReference type="SAM" id="SignalP"/>
    </source>
</evidence>
<keyword evidence="3" id="KW-0342">GTP-binding</keyword>
<feature type="chain" id="PRO_5035154106" description="Intraflagellar transport protein 22 homolog" evidence="8">
    <location>
        <begin position="20"/>
        <end position="227"/>
    </location>
</feature>
<evidence type="ECO:0000256" key="2">
    <source>
        <dbReference type="ARBA" id="ARBA00022741"/>
    </source>
</evidence>
<evidence type="ECO:0000256" key="6">
    <source>
        <dbReference type="ARBA" id="ARBA00041562"/>
    </source>
</evidence>
<evidence type="ECO:0000256" key="4">
    <source>
        <dbReference type="ARBA" id="ARBA00037285"/>
    </source>
</evidence>
<dbReference type="Pfam" id="PF08477">
    <property type="entry name" value="Roc"/>
    <property type="match status" value="1"/>
</dbReference>
<sequence>MLKAKILFVGPCEASLVLALSLPQPPECWGYGDVPLYMAGEGSCVVYFRLLLLSQSGKTVLANFLTESSDITEYNPTQGVRILEFENPHVTSNNKGTGCEFELWDCGGDSKFESCWPALMKDAHGVVIVFNADIPSHLKEIEMWYSCFVQQQFLQDSHCMLVAHHKPGSGGDKGSLALSPPLNKLKLVHSNLEEDPEEVRVEFIKYLKSIINSMSESRDREEMLIIT</sequence>
<evidence type="ECO:0000313" key="9">
    <source>
        <dbReference type="EMBL" id="KAH0505279.1"/>
    </source>
</evidence>
<proteinExistence type="inferred from homology"/>
<comment type="similarity">
    <text evidence="1">Belongs to the small GTPase superfamily. Rab family.</text>
</comment>
<gene>
    <name evidence="9" type="ORF">LTLLF_178125</name>
</gene>
<evidence type="ECO:0000256" key="7">
    <source>
        <dbReference type="ARBA" id="ARBA00046727"/>
    </source>
</evidence>
<dbReference type="FunFam" id="3.40.50.300:FF:001100">
    <property type="entry name" value="intraflagellar transport protein 22 homolog"/>
    <property type="match status" value="1"/>
</dbReference>
<comment type="caution">
    <text evidence="9">The sequence shown here is derived from an EMBL/GenBank/DDBJ whole genome shotgun (WGS) entry which is preliminary data.</text>
</comment>
<comment type="function">
    <text evidence="4">Small GTPase-like component of the intraflagellar transport (IFT) complex B.</text>
</comment>
<reference evidence="9" key="1">
    <citation type="submission" date="2020-03" db="EMBL/GenBank/DDBJ databases">
        <title>Studies in the Genomics of Life Span.</title>
        <authorList>
            <person name="Glass D."/>
        </authorList>
    </citation>
    <scope>NUCLEOTIDE SEQUENCE</scope>
    <source>
        <strain evidence="9">LTLLF</strain>
        <tissue evidence="9">Muscle</tissue>
    </source>
</reference>
<evidence type="ECO:0000256" key="3">
    <source>
        <dbReference type="ARBA" id="ARBA00023134"/>
    </source>
</evidence>
<dbReference type="GO" id="GO:0030992">
    <property type="term" value="C:intraciliary transport particle B"/>
    <property type="evidence" value="ECO:0007669"/>
    <property type="project" value="UniProtKB-ARBA"/>
</dbReference>
<dbReference type="Proteomes" id="UP000710432">
    <property type="component" value="Unassembled WGS sequence"/>
</dbReference>
<keyword evidence="8" id="KW-0732">Signal</keyword>
<evidence type="ECO:0000256" key="5">
    <source>
        <dbReference type="ARBA" id="ARBA00040799"/>
    </source>
</evidence>
<dbReference type="GO" id="GO:0005929">
    <property type="term" value="C:cilium"/>
    <property type="evidence" value="ECO:0007669"/>
    <property type="project" value="UniProtKB-ARBA"/>
</dbReference>
<dbReference type="SUPFAM" id="SSF52540">
    <property type="entry name" value="P-loop containing nucleoside triphosphate hydrolases"/>
    <property type="match status" value="1"/>
</dbReference>
<keyword evidence="2" id="KW-0547">Nucleotide-binding</keyword>